<feature type="compositionally biased region" description="Low complexity" evidence="1">
    <location>
        <begin position="185"/>
        <end position="210"/>
    </location>
</feature>
<comment type="caution">
    <text evidence="2">The sequence shown here is derived from an EMBL/GenBank/DDBJ whole genome shotgun (WGS) entry which is preliminary data.</text>
</comment>
<accession>A0AAN6H3G0</accession>
<dbReference type="Proteomes" id="UP001175353">
    <property type="component" value="Unassembled WGS sequence"/>
</dbReference>
<evidence type="ECO:0000313" key="3">
    <source>
        <dbReference type="Proteomes" id="UP001175353"/>
    </source>
</evidence>
<dbReference type="AlphaFoldDB" id="A0AAN6H3G0"/>
<sequence>GSRTTMMRKGIVLTNFTQDSTAYAKNSCGFIGGQHAGSSVTLASSEVYSIYRVHGDCVDCGHSFNFANLLPTLLYSAFNTAVDNDACNPPTDMPYPNWFNGDYVNGERLDYTQPCSTIIDWAYRLTLVVPTQIRNQSIATPASDAPAPSKASTVPVVISILTGPLNSAKSNPAAQTAAAPDPKTGSDGHSAAGSAGQSTGAAVASTASSGDPSDPKSASSIVSVGVSAFTVGATTNSAGSVQVIVAGRGSTAMLSAGQTTLLGGGQVISAASSGGVVIGTGSTATTVTLGQPGSVSRARSAVAIVGSSTFTIVAKTNSAGSSEVTVAGGGSTATLDTGETTSLAGQVISALSSGGAVIGTGSSATTIAPGPHPAGESASGAILTLEGSSTLSVLETVNTGSDGQKTTEAVVDGSTITPGNPTTIDGHTISLASDGVVVDGTQTQTLSALFTAVYEPLHIQ</sequence>
<dbReference type="EMBL" id="JAUJLE010001080">
    <property type="protein sequence ID" value="KAK0949607.1"/>
    <property type="molecule type" value="Genomic_DNA"/>
</dbReference>
<feature type="non-terminal residue" evidence="2">
    <location>
        <position position="1"/>
    </location>
</feature>
<reference evidence="2" key="1">
    <citation type="submission" date="2023-06" db="EMBL/GenBank/DDBJ databases">
        <title>Black Yeasts Isolated from many extreme environments.</title>
        <authorList>
            <person name="Coleine C."/>
            <person name="Stajich J.E."/>
            <person name="Selbmann L."/>
        </authorList>
    </citation>
    <scope>NUCLEOTIDE SEQUENCE</scope>
    <source>
        <strain evidence="2">CCFEE 5200</strain>
    </source>
</reference>
<name>A0AAN6H3G0_9PEZI</name>
<keyword evidence="3" id="KW-1185">Reference proteome</keyword>
<proteinExistence type="predicted"/>
<feature type="region of interest" description="Disordered" evidence="1">
    <location>
        <begin position="167"/>
        <end position="219"/>
    </location>
</feature>
<evidence type="ECO:0000256" key="1">
    <source>
        <dbReference type="SAM" id="MobiDB-lite"/>
    </source>
</evidence>
<gene>
    <name evidence="2" type="ORF">LTR91_026317</name>
</gene>
<organism evidence="2 3">
    <name type="scientific">Friedmanniomyces endolithicus</name>
    <dbReference type="NCBI Taxonomy" id="329885"/>
    <lineage>
        <taxon>Eukaryota</taxon>
        <taxon>Fungi</taxon>
        <taxon>Dikarya</taxon>
        <taxon>Ascomycota</taxon>
        <taxon>Pezizomycotina</taxon>
        <taxon>Dothideomycetes</taxon>
        <taxon>Dothideomycetidae</taxon>
        <taxon>Mycosphaerellales</taxon>
        <taxon>Teratosphaeriaceae</taxon>
        <taxon>Friedmanniomyces</taxon>
    </lineage>
</organism>
<protein>
    <submittedName>
        <fullName evidence="2">Uncharacterized protein</fullName>
    </submittedName>
</protein>
<evidence type="ECO:0000313" key="2">
    <source>
        <dbReference type="EMBL" id="KAK0949607.1"/>
    </source>
</evidence>